<dbReference type="CDD" id="cd12915">
    <property type="entry name" value="PDC2_DGC_like"/>
    <property type="match status" value="1"/>
</dbReference>
<dbReference type="SUPFAM" id="SSF47226">
    <property type="entry name" value="Histidine-containing phosphotransfer domain, HPT domain"/>
    <property type="match status" value="1"/>
</dbReference>
<comment type="catalytic activity">
    <reaction evidence="1">
        <text>ATP + protein L-histidine = ADP + protein N-phospho-L-histidine.</text>
        <dbReference type="EC" id="2.7.13.3"/>
    </reaction>
</comment>
<dbReference type="SMART" id="SM00388">
    <property type="entry name" value="HisKA"/>
    <property type="match status" value="1"/>
</dbReference>
<evidence type="ECO:0000256" key="4">
    <source>
        <dbReference type="ARBA" id="ARBA00022475"/>
    </source>
</evidence>
<evidence type="ECO:0000256" key="2">
    <source>
        <dbReference type="ARBA" id="ARBA00004429"/>
    </source>
</evidence>
<dbReference type="GO" id="GO:0005886">
    <property type="term" value="C:plasma membrane"/>
    <property type="evidence" value="ECO:0007669"/>
    <property type="project" value="UniProtKB-SubCell"/>
</dbReference>
<dbReference type="InterPro" id="IPR036890">
    <property type="entry name" value="HATPase_C_sf"/>
</dbReference>
<dbReference type="InterPro" id="IPR001789">
    <property type="entry name" value="Sig_transdc_resp-reg_receiver"/>
</dbReference>
<evidence type="ECO:0000256" key="8">
    <source>
        <dbReference type="ARBA" id="ARBA00022692"/>
    </source>
</evidence>
<reference evidence="24 25" key="1">
    <citation type="submission" date="2018-04" db="EMBL/GenBank/DDBJ databases">
        <title>Massilia violaceinigra sp. nov., a novel purple-pigmented bacterium isolated from Tianshan glacier, Xinjiang, China.</title>
        <authorList>
            <person name="Wang H."/>
        </authorList>
    </citation>
    <scope>NUCLEOTIDE SEQUENCE [LARGE SCALE GENOMIC DNA]</scope>
    <source>
        <strain evidence="24 25">B448-2</strain>
    </source>
</reference>
<keyword evidence="6 19" id="KW-0597">Phosphoprotein</keyword>
<dbReference type="Pfam" id="PF02518">
    <property type="entry name" value="HATPase_c"/>
    <property type="match status" value="1"/>
</dbReference>
<dbReference type="Pfam" id="PF01627">
    <property type="entry name" value="Hpt"/>
    <property type="match status" value="1"/>
</dbReference>
<accession>A0A2U2HIW7</accession>
<keyword evidence="4" id="KW-1003">Cell membrane</keyword>
<protein>
    <recommendedName>
        <fullName evidence="17">Virulence sensor protein BvgS</fullName>
        <ecNumber evidence="3">2.7.13.3</ecNumber>
    </recommendedName>
</protein>
<comment type="caution">
    <text evidence="24">The sequence shown here is derived from an EMBL/GenBank/DDBJ whole genome shotgun (WGS) entry which is preliminary data.</text>
</comment>
<dbReference type="SUPFAM" id="SSF52172">
    <property type="entry name" value="CheY-like"/>
    <property type="match status" value="1"/>
</dbReference>
<keyword evidence="11" id="KW-0067">ATP-binding</keyword>
<evidence type="ECO:0000256" key="7">
    <source>
        <dbReference type="ARBA" id="ARBA00022679"/>
    </source>
</evidence>
<evidence type="ECO:0000256" key="11">
    <source>
        <dbReference type="ARBA" id="ARBA00022840"/>
    </source>
</evidence>
<dbReference type="OrthoDB" id="567977at2"/>
<evidence type="ECO:0000313" key="25">
    <source>
        <dbReference type="Proteomes" id="UP000241421"/>
    </source>
</evidence>
<dbReference type="InterPro" id="IPR003661">
    <property type="entry name" value="HisK_dim/P_dom"/>
</dbReference>
<keyword evidence="12 20" id="KW-1133">Transmembrane helix</keyword>
<sequence length="828" mass="88973">MRLPHRSSDIAIAFASLLVFAIVLSMGLSVWWSRQQLVEEWRQQLSNISLMLAAQTSQQVTSAYLALDSVADSVHASGIVTAADLRGRLGGAEVAQGLRDKSQGMPQVTALMIVAANGDIVNQSGGRRGGANLARRDFFQAHLRDAGLGTFVSAPVQQGGEGRWTFHLSRRLNGPDGQFLGLVVIGFSSNYLSDFYAKNSLGEGASVSLFRRDFTLLARWPHQDALVGKTNRTGASYRIIEQMKRSEGVVLISGAQMADGNMSEPRLGASRKIPHYPLIINVTATEDVFLAQWYRYATMLTLVAGLSILVVVFGSVVLARTLRKRERDMGATERLKAEADAANLAKSEFLAMMSHEIRTPLTSIIGFAEMLGSAQEVEIRRDVGQVILRNGHHLLALINDILDISKIEAGRLGLESVAFSPYETATAVDSMMHAQALSKGIAFHVAIDYPFPSQVMGDPTRWKQILFNLCSNAIKFTELGTVRLRLRYDDAGSHLVCQVSDTGIGISAAQRKLLFAPFSQADNSIARKYGGTGLGLHLVLQLATRMGGTVDVSSELGKGSVFEVEIPAAPAPGAGMLARSPMAAARAAMASGLPSARLRGSVLLAEDGPDNRMLICAFLARLGLEVQVATNGVQAVALALGGDFDLILMDIQMPVMDGMRATEMLRLAGQKLPIVALTANVMAEDERRYLAAGCSHCVGKPIDFNALTQLLAALLSIELAPPAPERDSFAPIRRAFESQLPLRLAECGAALRAADWPELARLAHMLRGSAGSFGYHGVTALAGEVEGALARGDHRRAAEAMRRLCELDEVCRLRPQGGPAPTPNPTPI</sequence>
<evidence type="ECO:0000256" key="5">
    <source>
        <dbReference type="ARBA" id="ARBA00022519"/>
    </source>
</evidence>
<keyword evidence="15 20" id="KW-0472">Membrane</keyword>
<evidence type="ECO:0000313" key="24">
    <source>
        <dbReference type="EMBL" id="PWF46776.1"/>
    </source>
</evidence>
<evidence type="ECO:0000256" key="17">
    <source>
        <dbReference type="ARBA" id="ARBA00070152"/>
    </source>
</evidence>
<comment type="subcellular location">
    <subcellularLocation>
        <location evidence="2">Cell inner membrane</location>
        <topology evidence="2">Multi-pass membrane protein</topology>
    </subcellularLocation>
</comment>
<dbReference type="InterPro" id="IPR003594">
    <property type="entry name" value="HATPase_dom"/>
</dbReference>
<feature type="transmembrane region" description="Helical" evidence="20">
    <location>
        <begin position="12"/>
        <end position="32"/>
    </location>
</feature>
<dbReference type="SUPFAM" id="SSF47384">
    <property type="entry name" value="Homodimeric domain of signal transducing histidine kinase"/>
    <property type="match status" value="1"/>
</dbReference>
<comment type="function">
    <text evidence="16">Member of the two-component regulatory system BvgS/BvgA. Phosphorylates BvgA via a four-step phosphorelay in response to environmental signals.</text>
</comment>
<keyword evidence="8 20" id="KW-0812">Transmembrane</keyword>
<dbReference type="PROSITE" id="PS50894">
    <property type="entry name" value="HPT"/>
    <property type="match status" value="1"/>
</dbReference>
<dbReference type="Proteomes" id="UP000241421">
    <property type="component" value="Unassembled WGS sequence"/>
</dbReference>
<evidence type="ECO:0000256" key="10">
    <source>
        <dbReference type="ARBA" id="ARBA00022777"/>
    </source>
</evidence>
<dbReference type="Gene3D" id="3.40.50.2300">
    <property type="match status" value="1"/>
</dbReference>
<dbReference type="SUPFAM" id="SSF55874">
    <property type="entry name" value="ATPase domain of HSP90 chaperone/DNA topoisomerase II/histidine kinase"/>
    <property type="match status" value="1"/>
</dbReference>
<dbReference type="Gene3D" id="3.30.450.20">
    <property type="entry name" value="PAS domain"/>
    <property type="match status" value="2"/>
</dbReference>
<dbReference type="Gene3D" id="3.30.565.10">
    <property type="entry name" value="Histidine kinase-like ATPase, C-terminal domain"/>
    <property type="match status" value="1"/>
</dbReference>
<dbReference type="CDD" id="cd16922">
    <property type="entry name" value="HATPase_EvgS-ArcB-TorS-like"/>
    <property type="match status" value="1"/>
</dbReference>
<dbReference type="Pfam" id="PF00072">
    <property type="entry name" value="Response_reg"/>
    <property type="match status" value="1"/>
</dbReference>
<evidence type="ECO:0000256" key="9">
    <source>
        <dbReference type="ARBA" id="ARBA00022729"/>
    </source>
</evidence>
<dbReference type="GO" id="GO:0000155">
    <property type="term" value="F:phosphorelay sensor kinase activity"/>
    <property type="evidence" value="ECO:0007669"/>
    <property type="project" value="InterPro"/>
</dbReference>
<feature type="domain" description="Response regulatory" evidence="22">
    <location>
        <begin position="601"/>
        <end position="715"/>
    </location>
</feature>
<dbReference type="PANTHER" id="PTHR43047">
    <property type="entry name" value="TWO-COMPONENT HISTIDINE PROTEIN KINASE"/>
    <property type="match status" value="1"/>
</dbReference>
<evidence type="ECO:0000256" key="1">
    <source>
        <dbReference type="ARBA" id="ARBA00000085"/>
    </source>
</evidence>
<dbReference type="SMART" id="SM00387">
    <property type="entry name" value="HATPase_c"/>
    <property type="match status" value="1"/>
</dbReference>
<evidence type="ECO:0000256" key="3">
    <source>
        <dbReference type="ARBA" id="ARBA00012438"/>
    </source>
</evidence>
<organism evidence="24 25">
    <name type="scientific">Massilia glaciei</name>
    <dbReference type="NCBI Taxonomy" id="1524097"/>
    <lineage>
        <taxon>Bacteria</taxon>
        <taxon>Pseudomonadati</taxon>
        <taxon>Pseudomonadota</taxon>
        <taxon>Betaproteobacteria</taxon>
        <taxon>Burkholderiales</taxon>
        <taxon>Oxalobacteraceae</taxon>
        <taxon>Telluria group</taxon>
        <taxon>Massilia</taxon>
    </lineage>
</organism>
<dbReference type="CDD" id="cd00088">
    <property type="entry name" value="HPT"/>
    <property type="match status" value="1"/>
</dbReference>
<dbReference type="SMART" id="SM00448">
    <property type="entry name" value="REC"/>
    <property type="match status" value="1"/>
</dbReference>
<dbReference type="InterPro" id="IPR005467">
    <property type="entry name" value="His_kinase_dom"/>
</dbReference>
<dbReference type="CDD" id="cd12914">
    <property type="entry name" value="PDC1_DGC_like"/>
    <property type="match status" value="1"/>
</dbReference>
<dbReference type="CDD" id="cd00082">
    <property type="entry name" value="HisKA"/>
    <property type="match status" value="1"/>
</dbReference>
<evidence type="ECO:0000256" key="12">
    <source>
        <dbReference type="ARBA" id="ARBA00022989"/>
    </source>
</evidence>
<feature type="domain" description="Histidine kinase" evidence="21">
    <location>
        <begin position="352"/>
        <end position="570"/>
    </location>
</feature>
<dbReference type="PRINTS" id="PR00344">
    <property type="entry name" value="BCTRLSENSOR"/>
</dbReference>
<keyword evidence="7" id="KW-0808">Transferase</keyword>
<dbReference type="InterPro" id="IPR004358">
    <property type="entry name" value="Sig_transdc_His_kin-like_C"/>
</dbReference>
<dbReference type="GO" id="GO:0009927">
    <property type="term" value="F:histidine phosphotransfer kinase activity"/>
    <property type="evidence" value="ECO:0007669"/>
    <property type="project" value="TreeGrafter"/>
</dbReference>
<dbReference type="InterPro" id="IPR011006">
    <property type="entry name" value="CheY-like_superfamily"/>
</dbReference>
<keyword evidence="10" id="KW-0418">Kinase</keyword>
<evidence type="ECO:0000259" key="22">
    <source>
        <dbReference type="PROSITE" id="PS50110"/>
    </source>
</evidence>
<keyword evidence="5" id="KW-0997">Cell inner membrane</keyword>
<dbReference type="RefSeq" id="WP_106758254.1">
    <property type="nucleotide sequence ID" value="NZ_PXWF02000240.1"/>
</dbReference>
<dbReference type="InterPro" id="IPR008207">
    <property type="entry name" value="Sig_transdc_His_kin_Hpt_dom"/>
</dbReference>
<gene>
    <name evidence="24" type="ORF">C7C56_015375</name>
</gene>
<feature type="transmembrane region" description="Helical" evidence="20">
    <location>
        <begin position="293"/>
        <end position="319"/>
    </location>
</feature>
<dbReference type="EMBL" id="PXWF02000240">
    <property type="protein sequence ID" value="PWF46776.1"/>
    <property type="molecule type" value="Genomic_DNA"/>
</dbReference>
<evidence type="ECO:0000256" key="19">
    <source>
        <dbReference type="PROSITE-ProRule" id="PRU00169"/>
    </source>
</evidence>
<dbReference type="Gene3D" id="1.10.287.130">
    <property type="match status" value="1"/>
</dbReference>
<evidence type="ECO:0000259" key="23">
    <source>
        <dbReference type="PROSITE" id="PS50894"/>
    </source>
</evidence>
<dbReference type="CDD" id="cd17546">
    <property type="entry name" value="REC_hyHK_CKI1_RcsC-like"/>
    <property type="match status" value="1"/>
</dbReference>
<keyword evidence="9" id="KW-0732">Signal</keyword>
<evidence type="ECO:0000256" key="13">
    <source>
        <dbReference type="ARBA" id="ARBA00023012"/>
    </source>
</evidence>
<name>A0A2U2HIW7_9BURK</name>
<evidence type="ECO:0000256" key="20">
    <source>
        <dbReference type="SAM" id="Phobius"/>
    </source>
</evidence>
<dbReference type="EC" id="2.7.13.3" evidence="3"/>
<dbReference type="AlphaFoldDB" id="A0A2U2HIW7"/>
<keyword evidence="25" id="KW-1185">Reference proteome</keyword>
<evidence type="ECO:0000256" key="16">
    <source>
        <dbReference type="ARBA" id="ARBA00058004"/>
    </source>
</evidence>
<evidence type="ECO:0000259" key="21">
    <source>
        <dbReference type="PROSITE" id="PS50109"/>
    </source>
</evidence>
<feature type="modified residue" description="Phosphohistidine" evidence="18">
    <location>
        <position position="764"/>
    </location>
</feature>
<dbReference type="Gene3D" id="1.20.120.160">
    <property type="entry name" value="HPT domain"/>
    <property type="match status" value="1"/>
</dbReference>
<dbReference type="FunFam" id="3.30.565.10:FF:000010">
    <property type="entry name" value="Sensor histidine kinase RcsC"/>
    <property type="match status" value="1"/>
</dbReference>
<keyword evidence="11" id="KW-0547">Nucleotide-binding</keyword>
<feature type="modified residue" description="4-aspartylphosphate" evidence="19">
    <location>
        <position position="650"/>
    </location>
</feature>
<keyword evidence="14" id="KW-0843">Virulence</keyword>
<proteinExistence type="predicted"/>
<dbReference type="InterPro" id="IPR036641">
    <property type="entry name" value="HPT_dom_sf"/>
</dbReference>
<evidence type="ECO:0000256" key="14">
    <source>
        <dbReference type="ARBA" id="ARBA00023026"/>
    </source>
</evidence>
<feature type="domain" description="HPt" evidence="23">
    <location>
        <begin position="725"/>
        <end position="821"/>
    </location>
</feature>
<evidence type="ECO:0000256" key="15">
    <source>
        <dbReference type="ARBA" id="ARBA00023136"/>
    </source>
</evidence>
<evidence type="ECO:0000256" key="18">
    <source>
        <dbReference type="PROSITE-ProRule" id="PRU00110"/>
    </source>
</evidence>
<keyword evidence="13" id="KW-0902">Two-component regulatory system</keyword>
<dbReference type="PANTHER" id="PTHR43047:SF72">
    <property type="entry name" value="OSMOSENSING HISTIDINE PROTEIN KINASE SLN1"/>
    <property type="match status" value="1"/>
</dbReference>
<dbReference type="InterPro" id="IPR036097">
    <property type="entry name" value="HisK_dim/P_sf"/>
</dbReference>
<dbReference type="PROSITE" id="PS50109">
    <property type="entry name" value="HIS_KIN"/>
    <property type="match status" value="1"/>
</dbReference>
<dbReference type="Pfam" id="PF00512">
    <property type="entry name" value="HisKA"/>
    <property type="match status" value="1"/>
</dbReference>
<dbReference type="PROSITE" id="PS50110">
    <property type="entry name" value="RESPONSE_REGULATORY"/>
    <property type="match status" value="1"/>
</dbReference>
<evidence type="ECO:0000256" key="6">
    <source>
        <dbReference type="ARBA" id="ARBA00022553"/>
    </source>
</evidence>